<dbReference type="InterPro" id="IPR057325">
    <property type="entry name" value="DeaD_dimer"/>
</dbReference>
<dbReference type="SUPFAM" id="SSF52540">
    <property type="entry name" value="P-loop containing nucleoside triphosphate hydrolases"/>
    <property type="match status" value="1"/>
</dbReference>
<keyword evidence="5 10" id="KW-0347">Helicase</keyword>
<dbReference type="PROSITE" id="PS51195">
    <property type="entry name" value="Q_MOTIF"/>
    <property type="match status" value="1"/>
</dbReference>
<dbReference type="HAMAP" id="MF_00964">
    <property type="entry name" value="DEAD_helicase_DeaD"/>
    <property type="match status" value="1"/>
</dbReference>
<evidence type="ECO:0000256" key="4">
    <source>
        <dbReference type="ARBA" id="ARBA00022801"/>
    </source>
</evidence>
<dbReference type="GO" id="GO:0016887">
    <property type="term" value="F:ATP hydrolysis activity"/>
    <property type="evidence" value="ECO:0007669"/>
    <property type="project" value="RHEA"/>
</dbReference>
<dbReference type="FunFam" id="3.40.50.300:FF:000108">
    <property type="entry name" value="ATP-dependent RNA helicase RhlE"/>
    <property type="match status" value="1"/>
</dbReference>
<dbReference type="OrthoDB" id="9805696at2"/>
<evidence type="ECO:0000256" key="11">
    <source>
        <dbReference type="PROSITE-ProRule" id="PRU00552"/>
    </source>
</evidence>
<feature type="compositionally biased region" description="Basic and acidic residues" evidence="12">
    <location>
        <begin position="489"/>
        <end position="498"/>
    </location>
</feature>
<dbReference type="PANTHER" id="PTHR47963">
    <property type="entry name" value="DEAD-BOX ATP-DEPENDENT RNA HELICASE 47, MITOCHONDRIAL"/>
    <property type="match status" value="1"/>
</dbReference>
<dbReference type="CDD" id="cd00268">
    <property type="entry name" value="DEADc"/>
    <property type="match status" value="1"/>
</dbReference>
<protein>
    <recommendedName>
        <fullName evidence="10">ATP-dependent RNA helicase DeaD</fullName>
        <ecNumber evidence="10">3.6.4.13</ecNumber>
    </recommendedName>
    <alternativeName>
        <fullName evidence="10">Cold-shock DEAD box protein A</fullName>
    </alternativeName>
</protein>
<evidence type="ECO:0000256" key="1">
    <source>
        <dbReference type="ARBA" id="ARBA00004496"/>
    </source>
</evidence>
<keyword evidence="8 10" id="KW-0346">Stress response</keyword>
<feature type="region of interest" description="Disordered" evidence="12">
    <location>
        <begin position="578"/>
        <end position="625"/>
    </location>
</feature>
<keyword evidence="3 10" id="KW-0547">Nucleotide-binding</keyword>
<feature type="domain" description="Helicase C-terminal" evidence="14">
    <location>
        <begin position="234"/>
        <end position="381"/>
    </location>
</feature>
<reference evidence="16 17" key="1">
    <citation type="submission" date="2019-11" db="EMBL/GenBank/DDBJ databases">
        <authorList>
            <person name="Holert J."/>
        </authorList>
    </citation>
    <scope>NUCLEOTIDE SEQUENCE [LARGE SCALE GENOMIC DNA]</scope>
    <source>
        <strain evidence="16">SB11_3</strain>
    </source>
</reference>
<dbReference type="InterPro" id="IPR011545">
    <property type="entry name" value="DEAD/DEAH_box_helicase_dom"/>
</dbReference>
<dbReference type="PROSITE" id="PS51194">
    <property type="entry name" value="HELICASE_CTER"/>
    <property type="match status" value="1"/>
</dbReference>
<dbReference type="Gene3D" id="3.40.50.300">
    <property type="entry name" value="P-loop containing nucleotide triphosphate hydrolases"/>
    <property type="match status" value="2"/>
</dbReference>
<dbReference type="PROSITE" id="PS00039">
    <property type="entry name" value="DEAD_ATP_HELICASE"/>
    <property type="match status" value="1"/>
</dbReference>
<dbReference type="InterPro" id="IPR005580">
    <property type="entry name" value="DbpA/CsdA_RNA-bd_dom"/>
</dbReference>
<dbReference type="InterPro" id="IPR027417">
    <property type="entry name" value="P-loop_NTPase"/>
</dbReference>
<dbReference type="InterPro" id="IPR014014">
    <property type="entry name" value="RNA_helicase_DEAD_Q_motif"/>
</dbReference>
<dbReference type="GO" id="GO:0005829">
    <property type="term" value="C:cytosol"/>
    <property type="evidence" value="ECO:0007669"/>
    <property type="project" value="TreeGrafter"/>
</dbReference>
<comment type="catalytic activity">
    <reaction evidence="9 10">
        <text>ATP + H2O = ADP + phosphate + H(+)</text>
        <dbReference type="Rhea" id="RHEA:13065"/>
        <dbReference type="ChEBI" id="CHEBI:15377"/>
        <dbReference type="ChEBI" id="CHEBI:15378"/>
        <dbReference type="ChEBI" id="CHEBI:30616"/>
        <dbReference type="ChEBI" id="CHEBI:43474"/>
        <dbReference type="ChEBI" id="CHEBI:456216"/>
        <dbReference type="EC" id="3.6.4.13"/>
    </reaction>
</comment>
<feature type="compositionally biased region" description="Basic and acidic residues" evidence="12">
    <location>
        <begin position="586"/>
        <end position="610"/>
    </location>
</feature>
<evidence type="ECO:0000256" key="9">
    <source>
        <dbReference type="ARBA" id="ARBA00047984"/>
    </source>
</evidence>
<accession>A0A5S9QLE0</accession>
<comment type="function">
    <text evidence="10">DEAD-box RNA helicase involved in various cellular processes at low temperature, including ribosome biogenesis, mRNA degradation and translation initiation.</text>
</comment>
<feature type="short sequence motif" description="Q motif" evidence="11">
    <location>
        <begin position="8"/>
        <end position="36"/>
    </location>
</feature>
<comment type="subcellular location">
    <subcellularLocation>
        <location evidence="1 10">Cytoplasm</location>
    </subcellularLocation>
</comment>
<dbReference type="GO" id="GO:0000027">
    <property type="term" value="P:ribosomal large subunit assembly"/>
    <property type="evidence" value="ECO:0007669"/>
    <property type="project" value="UniProtKB-UniRule"/>
</dbReference>
<feature type="compositionally biased region" description="Basic and acidic residues" evidence="12">
    <location>
        <begin position="444"/>
        <end position="480"/>
    </location>
</feature>
<dbReference type="EMBL" id="CACSIO010000034">
    <property type="protein sequence ID" value="CAA0118601.1"/>
    <property type="molecule type" value="Genomic_DNA"/>
</dbReference>
<gene>
    <name evidence="10 16" type="primary">deaD</name>
    <name evidence="10" type="synonym">csdA</name>
    <name evidence="16" type="ORF">OPDIPICF_02136</name>
</gene>
<dbReference type="InterPro" id="IPR001650">
    <property type="entry name" value="Helicase_C-like"/>
</dbReference>
<keyword evidence="7 10" id="KW-0694">RNA-binding</keyword>
<organism evidence="16 17">
    <name type="scientific">BD1-7 clade bacterium</name>
    <dbReference type="NCBI Taxonomy" id="2029982"/>
    <lineage>
        <taxon>Bacteria</taxon>
        <taxon>Pseudomonadati</taxon>
        <taxon>Pseudomonadota</taxon>
        <taxon>Gammaproteobacteria</taxon>
        <taxon>Cellvibrionales</taxon>
        <taxon>Spongiibacteraceae</taxon>
        <taxon>BD1-7 clade</taxon>
    </lineage>
</organism>
<dbReference type="SMART" id="SM00490">
    <property type="entry name" value="HELICc"/>
    <property type="match status" value="1"/>
</dbReference>
<evidence type="ECO:0000259" key="13">
    <source>
        <dbReference type="PROSITE" id="PS51192"/>
    </source>
</evidence>
<feature type="domain" description="Helicase ATP-binding" evidence="13">
    <location>
        <begin position="39"/>
        <end position="210"/>
    </location>
</feature>
<evidence type="ECO:0000259" key="14">
    <source>
        <dbReference type="PROSITE" id="PS51194"/>
    </source>
</evidence>
<dbReference type="GO" id="GO:0070417">
    <property type="term" value="P:cellular response to cold"/>
    <property type="evidence" value="ECO:0007669"/>
    <property type="project" value="InterPro"/>
</dbReference>
<dbReference type="Gene3D" id="3.30.70.330">
    <property type="match status" value="1"/>
</dbReference>
<dbReference type="Pfam" id="PF03880">
    <property type="entry name" value="DbpA"/>
    <property type="match status" value="1"/>
</dbReference>
<evidence type="ECO:0000256" key="6">
    <source>
        <dbReference type="ARBA" id="ARBA00022840"/>
    </source>
</evidence>
<dbReference type="AlphaFoldDB" id="A0A5S9QLE0"/>
<evidence type="ECO:0000313" key="16">
    <source>
        <dbReference type="EMBL" id="CAA0118601.1"/>
    </source>
</evidence>
<dbReference type="PANTHER" id="PTHR47963:SF8">
    <property type="entry name" value="ATP-DEPENDENT RNA HELICASE DEAD"/>
    <property type="match status" value="1"/>
</dbReference>
<dbReference type="CDD" id="cd12499">
    <property type="entry name" value="RRM_EcCsdA_like"/>
    <property type="match status" value="1"/>
</dbReference>
<evidence type="ECO:0000256" key="10">
    <source>
        <dbReference type="HAMAP-Rule" id="MF_00964"/>
    </source>
</evidence>
<dbReference type="Pfam" id="PF00271">
    <property type="entry name" value="Helicase_C"/>
    <property type="match status" value="1"/>
</dbReference>
<evidence type="ECO:0000256" key="5">
    <source>
        <dbReference type="ARBA" id="ARBA00022806"/>
    </source>
</evidence>
<sequence length="625" mass="69776">MSNDTVLPAFAALGLRDPLLKAVQQVGYETPSAIQQACIPLLMEGHDMVGQAQTGTGKTAAFALPLLNNIETPAKSPQMLVMAPTRELAIQVAEACQTYAKFMPGCQVLPVYGGQSYTIQLKQLKRGANIIVGTPGRIMDHIRKGTLKLDALQSMVLDEADEMLRMGFIDDVEWVLERIPDTTQIALFSATMPKEIRRVAQNHLKEPKHVTIESKTATASTITQRYMMVQQHQKIDAITRILESEPFDAVIAFVRTKNATTELAEKLAARGYRAEALNGDIAQAQREKIVKKLRAGQLDILVATDVVARGLDVERVSHVINYDIPYDNEAYVHRIGRTGRAGRTGDAILFVTNRERRLLKSIEQSTGHTIPRMQLPGADEVNAQRSARFKSRIAEVISTENLDEFVQLLAEYQTDEEKDPLQIAAALAFMVNGGRSLHVSELPDFGKSERRSERGERSDRGDRNDRNRDSRRSERPDRPRKNQNQPSTEPKKLKEHPDIAMKRYAIDVGYAHDVKPGNIVGAIANEADIESEYIGHIEIYDDYSTVDLPDGMPKEVFQSLQKARVCQRKMNIQPLSAAMANNSHRKGPEKSDEQASGKSKHQADKHDGSKAPKKPKRRKIDKDRS</sequence>
<dbReference type="GO" id="GO:0005524">
    <property type="term" value="F:ATP binding"/>
    <property type="evidence" value="ECO:0007669"/>
    <property type="project" value="UniProtKB-UniRule"/>
</dbReference>
<dbReference type="InterPro" id="IPR028618">
    <property type="entry name" value="DEAD_helicase_DeaD"/>
</dbReference>
<proteinExistence type="inferred from homology"/>
<dbReference type="FunFam" id="3.30.70.330:FF:000068">
    <property type="entry name" value="ATP-dependent RNA helicase DeaD"/>
    <property type="match status" value="1"/>
</dbReference>
<comment type="similarity">
    <text evidence="10">Belongs to the DEAD box helicase family. DeaD/CsdA subfamily.</text>
</comment>
<feature type="domain" description="DEAD-box RNA helicase Q" evidence="15">
    <location>
        <begin position="8"/>
        <end position="36"/>
    </location>
</feature>
<evidence type="ECO:0000256" key="8">
    <source>
        <dbReference type="ARBA" id="ARBA00023016"/>
    </source>
</evidence>
<dbReference type="EC" id="3.6.4.13" evidence="10"/>
<dbReference type="GO" id="GO:0006401">
    <property type="term" value="P:RNA catabolic process"/>
    <property type="evidence" value="ECO:0007669"/>
    <property type="project" value="UniProtKB-UniRule"/>
</dbReference>
<dbReference type="GO" id="GO:0003724">
    <property type="term" value="F:RNA helicase activity"/>
    <property type="evidence" value="ECO:0007669"/>
    <property type="project" value="UniProtKB-UniRule"/>
</dbReference>
<keyword evidence="4 10" id="KW-0378">Hydrolase</keyword>
<feature type="region of interest" description="Disordered" evidence="12">
    <location>
        <begin position="439"/>
        <end position="498"/>
    </location>
</feature>
<dbReference type="Proteomes" id="UP000441399">
    <property type="component" value="Unassembled WGS sequence"/>
</dbReference>
<keyword evidence="2 10" id="KW-0963">Cytoplasm</keyword>
<dbReference type="CDD" id="cd18787">
    <property type="entry name" value="SF2_C_DEAD"/>
    <property type="match status" value="1"/>
</dbReference>
<dbReference type="GO" id="GO:0033592">
    <property type="term" value="F:RNA strand annealing activity"/>
    <property type="evidence" value="ECO:0007669"/>
    <property type="project" value="TreeGrafter"/>
</dbReference>
<dbReference type="Pfam" id="PF25399">
    <property type="entry name" value="DeaD_dimer"/>
    <property type="match status" value="1"/>
</dbReference>
<dbReference type="Pfam" id="PF00270">
    <property type="entry name" value="DEAD"/>
    <property type="match status" value="1"/>
</dbReference>
<evidence type="ECO:0000256" key="3">
    <source>
        <dbReference type="ARBA" id="ARBA00022741"/>
    </source>
</evidence>
<evidence type="ECO:0000256" key="2">
    <source>
        <dbReference type="ARBA" id="ARBA00022490"/>
    </source>
</evidence>
<evidence type="ECO:0000256" key="12">
    <source>
        <dbReference type="SAM" id="MobiDB-lite"/>
    </source>
</evidence>
<keyword evidence="6 10" id="KW-0067">ATP-binding</keyword>
<dbReference type="InterPro" id="IPR044742">
    <property type="entry name" value="DEAD/DEAH_RhlB"/>
</dbReference>
<evidence type="ECO:0000259" key="15">
    <source>
        <dbReference type="PROSITE" id="PS51195"/>
    </source>
</evidence>
<name>A0A5S9QLE0_9GAMM</name>
<dbReference type="GO" id="GO:0005840">
    <property type="term" value="C:ribosome"/>
    <property type="evidence" value="ECO:0007669"/>
    <property type="project" value="TreeGrafter"/>
</dbReference>
<evidence type="ECO:0000256" key="7">
    <source>
        <dbReference type="ARBA" id="ARBA00022884"/>
    </source>
</evidence>
<keyword evidence="17" id="KW-1185">Reference proteome</keyword>
<dbReference type="InterPro" id="IPR014001">
    <property type="entry name" value="Helicase_ATP-bd"/>
</dbReference>
<dbReference type="InterPro" id="IPR050547">
    <property type="entry name" value="DEAD_box_RNA_helicases"/>
</dbReference>
<dbReference type="InterPro" id="IPR034415">
    <property type="entry name" value="CsdA_RRM"/>
</dbReference>
<dbReference type="SMART" id="SM00487">
    <property type="entry name" value="DEXDc"/>
    <property type="match status" value="1"/>
</dbReference>
<dbReference type="InterPro" id="IPR012677">
    <property type="entry name" value="Nucleotide-bd_a/b_plait_sf"/>
</dbReference>
<dbReference type="InterPro" id="IPR000629">
    <property type="entry name" value="RNA-helicase_DEAD-box_CS"/>
</dbReference>
<dbReference type="PROSITE" id="PS51192">
    <property type="entry name" value="HELICASE_ATP_BIND_1"/>
    <property type="match status" value="1"/>
</dbReference>
<evidence type="ECO:0000313" key="17">
    <source>
        <dbReference type="Proteomes" id="UP000441399"/>
    </source>
</evidence>